<gene>
    <name evidence="1" type="ORF">DP202_06840</name>
</gene>
<evidence type="ECO:0000313" key="2">
    <source>
        <dbReference type="Proteomes" id="UP000251576"/>
    </source>
</evidence>
<dbReference type="RefSeq" id="WP_023098628.1">
    <property type="nucleotide sequence ID" value="NZ_CABMNQ010000009.1"/>
</dbReference>
<protein>
    <submittedName>
        <fullName evidence="1">GTPase</fullName>
    </submittedName>
</protein>
<dbReference type="AlphaFoldDB" id="A0A330GI38"/>
<proteinExistence type="predicted"/>
<organism evidence="1 2">
    <name type="scientific">Enterobacter cloacae</name>
    <dbReference type="NCBI Taxonomy" id="550"/>
    <lineage>
        <taxon>Bacteria</taxon>
        <taxon>Pseudomonadati</taxon>
        <taxon>Pseudomonadota</taxon>
        <taxon>Gammaproteobacteria</taxon>
        <taxon>Enterobacterales</taxon>
        <taxon>Enterobacteriaceae</taxon>
        <taxon>Enterobacter</taxon>
        <taxon>Enterobacter cloacae complex</taxon>
    </lineage>
</organism>
<evidence type="ECO:0000313" key="1">
    <source>
        <dbReference type="EMBL" id="RAZ70425.1"/>
    </source>
</evidence>
<dbReference type="Proteomes" id="UP000251576">
    <property type="component" value="Unassembled WGS sequence"/>
</dbReference>
<sequence length="265" mass="29567">MDHQAIRQQLPSLVAGHLPRTARSFQFNIFDGQPKESALGFRIDPKPFEGKVVATTDEAIVVKIGRTQFAVLDRELVTNIPVEGAKVAVQPYARRRFDGLRADTPEEVVEHSSDGTPYKVTRLILGSAPAHLPIAKPECLELQQLIEQLESMPAPDRHRTISHMLVDAHASDFALVDPSPKDIIRTPPTISFNVTTGKFVGRVSVLYLRGDDVYAIEMHRDGVCVERRDEVYFDMLGDTLAHLIDDGSWRRIQVQSISGRKATSH</sequence>
<accession>A0A330GI38</accession>
<reference evidence="1 2" key="1">
    <citation type="submission" date="2018-06" db="EMBL/GenBank/DDBJ databases">
        <title>ACT-28, a chromosomally-encoded AmpC with carbapenemase activity from Enterobacter kobei.</title>
        <authorList>
            <person name="Jousset A.B."/>
            <person name="Oueslati S."/>
            <person name="Bernabeu S."/>
            <person name="Takissian J."/>
            <person name="Creton E."/>
            <person name="Vogel A."/>
            <person name="Cotellon G."/>
            <person name="Bonnin R.A."/>
            <person name="Dortet L."/>
            <person name="Naas T."/>
        </authorList>
    </citation>
    <scope>NUCLEOTIDE SEQUENCE [LARGE SCALE GENOMIC DNA]</scope>
    <source>
        <strain evidence="1 2">99B3</strain>
    </source>
</reference>
<comment type="caution">
    <text evidence="1">The sequence shown here is derived from an EMBL/GenBank/DDBJ whole genome shotgun (WGS) entry which is preliminary data.</text>
</comment>
<name>A0A330GI38_ENTCL</name>
<dbReference type="EMBL" id="QMDH01000009">
    <property type="protein sequence ID" value="RAZ70425.1"/>
    <property type="molecule type" value="Genomic_DNA"/>
</dbReference>